<accession>A0AAW2GQ41</accession>
<proteinExistence type="predicted"/>
<evidence type="ECO:0008006" key="3">
    <source>
        <dbReference type="Google" id="ProtNLM"/>
    </source>
</evidence>
<sequence length="135" mass="15961">MLAESAHKQKLSSARIVIPGMITTTTRHGFRVMNRHSPKLVHSQIQNNLLFKQKFSPERYTIVIIKNFELLRLESFTLLELEFPYLEDFTPLELEFPYLEDFTPLELESPYLEDFTPLELESPYLEDFTPLEHET</sequence>
<organism evidence="1 2">
    <name type="scientific">Cardiocondyla obscurior</name>
    <dbReference type="NCBI Taxonomy" id="286306"/>
    <lineage>
        <taxon>Eukaryota</taxon>
        <taxon>Metazoa</taxon>
        <taxon>Ecdysozoa</taxon>
        <taxon>Arthropoda</taxon>
        <taxon>Hexapoda</taxon>
        <taxon>Insecta</taxon>
        <taxon>Pterygota</taxon>
        <taxon>Neoptera</taxon>
        <taxon>Endopterygota</taxon>
        <taxon>Hymenoptera</taxon>
        <taxon>Apocrita</taxon>
        <taxon>Aculeata</taxon>
        <taxon>Formicoidea</taxon>
        <taxon>Formicidae</taxon>
        <taxon>Myrmicinae</taxon>
        <taxon>Cardiocondyla</taxon>
    </lineage>
</organism>
<keyword evidence="2" id="KW-1185">Reference proteome</keyword>
<evidence type="ECO:0000313" key="1">
    <source>
        <dbReference type="EMBL" id="KAL0129377.1"/>
    </source>
</evidence>
<name>A0AAW2GQ41_9HYME</name>
<dbReference type="AlphaFoldDB" id="A0AAW2GQ41"/>
<reference evidence="1 2" key="1">
    <citation type="submission" date="2023-03" db="EMBL/GenBank/DDBJ databases">
        <title>High recombination rates correlate with genetic variation in Cardiocondyla obscurior ants.</title>
        <authorList>
            <person name="Errbii M."/>
        </authorList>
    </citation>
    <scope>NUCLEOTIDE SEQUENCE [LARGE SCALE GENOMIC DNA]</scope>
    <source>
        <strain evidence="1">Alpha-2009</strain>
        <tissue evidence="1">Whole body</tissue>
    </source>
</reference>
<protein>
    <recommendedName>
        <fullName evidence="3">Ribosomal protein L19</fullName>
    </recommendedName>
</protein>
<evidence type="ECO:0000313" key="2">
    <source>
        <dbReference type="Proteomes" id="UP001430953"/>
    </source>
</evidence>
<dbReference type="Proteomes" id="UP001430953">
    <property type="component" value="Unassembled WGS sequence"/>
</dbReference>
<dbReference type="EMBL" id="JADYXP020000003">
    <property type="protein sequence ID" value="KAL0129377.1"/>
    <property type="molecule type" value="Genomic_DNA"/>
</dbReference>
<comment type="caution">
    <text evidence="1">The sequence shown here is derived from an EMBL/GenBank/DDBJ whole genome shotgun (WGS) entry which is preliminary data.</text>
</comment>
<gene>
    <name evidence="1" type="ORF">PUN28_004223</name>
</gene>